<organism evidence="2 3">
    <name type="scientific">Anabarilius grahami</name>
    <name type="common">Kanglang fish</name>
    <name type="synonym">Barilius grahami</name>
    <dbReference type="NCBI Taxonomy" id="495550"/>
    <lineage>
        <taxon>Eukaryota</taxon>
        <taxon>Metazoa</taxon>
        <taxon>Chordata</taxon>
        <taxon>Craniata</taxon>
        <taxon>Vertebrata</taxon>
        <taxon>Euteleostomi</taxon>
        <taxon>Actinopterygii</taxon>
        <taxon>Neopterygii</taxon>
        <taxon>Teleostei</taxon>
        <taxon>Ostariophysi</taxon>
        <taxon>Cypriniformes</taxon>
        <taxon>Xenocyprididae</taxon>
        <taxon>Xenocypridinae</taxon>
        <taxon>Xenocypridinae incertae sedis</taxon>
        <taxon>Anabarilius</taxon>
    </lineage>
</organism>
<comment type="caution">
    <text evidence="2">The sequence shown here is derived from an EMBL/GenBank/DDBJ whole genome shotgun (WGS) entry which is preliminary data.</text>
</comment>
<evidence type="ECO:0000313" key="2">
    <source>
        <dbReference type="EMBL" id="ROL28098.1"/>
    </source>
</evidence>
<accession>A0A3N0Y2J2</accession>
<dbReference type="AlphaFoldDB" id="A0A3N0Y2J2"/>
<evidence type="ECO:0000313" key="3">
    <source>
        <dbReference type="Proteomes" id="UP000281406"/>
    </source>
</evidence>
<proteinExistence type="predicted"/>
<keyword evidence="3" id="KW-1185">Reference proteome</keyword>
<sequence>MPSLWTIPCDFPTTKRVTKASDMGKSLPPVHTVSSSPEHSLPSPCTTETTPESSADGELPPASTKEPVRSTAPMIAQDLKPNCESDQGCEPATSVPVGVLVEPDTKDWLINWDSKVLLPTLPHPESSVSSSPLVLPSIETVLLPLIPPSLPLRPPLQDSASPSVTPGFLQSLIFSPNALCGEASGPFGRQLRPSEWILWLCHQPLISSLHQRPSALWLHQVPSSLQLHLCLSGLLLPPWSLVTLAPAQPTSALDPPWTLVVAAPPWSSVPMVSLRLCLGLP</sequence>
<feature type="region of interest" description="Disordered" evidence="1">
    <location>
        <begin position="15"/>
        <end position="69"/>
    </location>
</feature>
<dbReference type="EMBL" id="RJVU01053643">
    <property type="protein sequence ID" value="ROL28098.1"/>
    <property type="molecule type" value="Genomic_DNA"/>
</dbReference>
<feature type="compositionally biased region" description="Low complexity" evidence="1">
    <location>
        <begin position="40"/>
        <end position="54"/>
    </location>
</feature>
<gene>
    <name evidence="2" type="ORF">DPX16_11228</name>
</gene>
<name>A0A3N0Y2J2_ANAGA</name>
<protein>
    <submittedName>
        <fullName evidence="2">Uncharacterized protein</fullName>
    </submittedName>
</protein>
<evidence type="ECO:0000256" key="1">
    <source>
        <dbReference type="SAM" id="MobiDB-lite"/>
    </source>
</evidence>
<dbReference type="Proteomes" id="UP000281406">
    <property type="component" value="Unassembled WGS sequence"/>
</dbReference>
<reference evidence="2 3" key="1">
    <citation type="submission" date="2018-10" db="EMBL/GenBank/DDBJ databases">
        <title>Genome assembly for a Yunnan-Guizhou Plateau 3E fish, Anabarilius grahami (Regan), and its evolutionary and genetic applications.</title>
        <authorList>
            <person name="Jiang W."/>
        </authorList>
    </citation>
    <scope>NUCLEOTIDE SEQUENCE [LARGE SCALE GENOMIC DNA]</scope>
    <source>
        <strain evidence="2">AG-KIZ</strain>
        <tissue evidence="2">Muscle</tissue>
    </source>
</reference>